<dbReference type="OrthoDB" id="2118094at2759"/>
<dbReference type="AlphaFoldDB" id="A0A1W4WDJ2"/>
<keyword evidence="6" id="KW-0496">Mitochondrion</keyword>
<evidence type="ECO:0000256" key="9">
    <source>
        <dbReference type="ARBA" id="ARBA00038605"/>
    </source>
</evidence>
<keyword evidence="15" id="KW-1133">Transmembrane helix</keyword>
<dbReference type="GO" id="GO:0005741">
    <property type="term" value="C:mitochondrial outer membrane"/>
    <property type="evidence" value="ECO:0007669"/>
    <property type="project" value="UniProtKB-SubCell"/>
</dbReference>
<dbReference type="Gene3D" id="3.40.50.1240">
    <property type="entry name" value="Phosphoglycerate mutase-like"/>
    <property type="match status" value="1"/>
</dbReference>
<dbReference type="GeneID" id="108732305"/>
<evidence type="ECO:0000313" key="17">
    <source>
        <dbReference type="RefSeq" id="XP_018318522.1"/>
    </source>
</evidence>
<reference evidence="17" key="1">
    <citation type="submission" date="2025-08" db="UniProtKB">
        <authorList>
            <consortium name="RefSeq"/>
        </authorList>
    </citation>
    <scope>IDENTIFICATION</scope>
    <source>
        <tissue evidence="17">Entire body</tissue>
    </source>
</reference>
<evidence type="ECO:0000256" key="6">
    <source>
        <dbReference type="ARBA" id="ARBA00023128"/>
    </source>
</evidence>
<keyword evidence="4" id="KW-1000">Mitochondrion outer membrane</keyword>
<dbReference type="PANTHER" id="PTHR20935">
    <property type="entry name" value="PHOSPHOGLYCERATE MUTASE-RELATED"/>
    <property type="match status" value="1"/>
</dbReference>
<evidence type="ECO:0000256" key="11">
    <source>
        <dbReference type="ARBA" id="ARBA00040722"/>
    </source>
</evidence>
<evidence type="ECO:0000313" key="16">
    <source>
        <dbReference type="Proteomes" id="UP000192223"/>
    </source>
</evidence>
<dbReference type="CTD" id="192111"/>
<comment type="catalytic activity">
    <reaction evidence="13">
        <text>O-phospho-L-seryl-[protein] + H2O = L-seryl-[protein] + phosphate</text>
        <dbReference type="Rhea" id="RHEA:20629"/>
        <dbReference type="Rhea" id="RHEA-COMP:9863"/>
        <dbReference type="Rhea" id="RHEA-COMP:11604"/>
        <dbReference type="ChEBI" id="CHEBI:15377"/>
        <dbReference type="ChEBI" id="CHEBI:29999"/>
        <dbReference type="ChEBI" id="CHEBI:43474"/>
        <dbReference type="ChEBI" id="CHEBI:83421"/>
        <dbReference type="EC" id="3.1.3.16"/>
    </reaction>
</comment>
<evidence type="ECO:0000256" key="3">
    <source>
        <dbReference type="ARBA" id="ARBA00013081"/>
    </source>
</evidence>
<comment type="function">
    <text evidence="8">Displays phosphatase activity for serine/threonine residues, and dephosphorylates and activates Pk92B kinase. Has apparently no phosphoglycerate mutase activity.</text>
</comment>
<organism evidence="16 17">
    <name type="scientific">Agrilus planipennis</name>
    <name type="common">Emerald ash borer</name>
    <name type="synonym">Agrilus marcopoli</name>
    <dbReference type="NCBI Taxonomy" id="224129"/>
    <lineage>
        <taxon>Eukaryota</taxon>
        <taxon>Metazoa</taxon>
        <taxon>Ecdysozoa</taxon>
        <taxon>Arthropoda</taxon>
        <taxon>Hexapoda</taxon>
        <taxon>Insecta</taxon>
        <taxon>Pterygota</taxon>
        <taxon>Neoptera</taxon>
        <taxon>Endopterygota</taxon>
        <taxon>Coleoptera</taxon>
        <taxon>Polyphaga</taxon>
        <taxon>Elateriformia</taxon>
        <taxon>Buprestoidea</taxon>
        <taxon>Buprestidae</taxon>
        <taxon>Agrilinae</taxon>
        <taxon>Agrilus</taxon>
    </lineage>
</organism>
<gene>
    <name evidence="17" type="primary">LOC108732305</name>
</gene>
<keyword evidence="7 15" id="KW-0472">Membrane</keyword>
<protein>
    <recommendedName>
        <fullName evidence="10">Serine/threonine-protein phosphatase PGAM5, mitochondrial</fullName>
        <ecNumber evidence="3">3.1.3.16</ecNumber>
    </recommendedName>
    <alternativeName>
        <fullName evidence="12">Phosphoglycerate mutase family member 5 homolog</fullName>
    </alternativeName>
    <alternativeName>
        <fullName evidence="11">Serine/threonine-protein phosphatase Pgam5, mitochondrial</fullName>
    </alternativeName>
</protein>
<dbReference type="InterPro" id="IPR051021">
    <property type="entry name" value="Mito_Ser/Thr_phosphatase"/>
</dbReference>
<comment type="catalytic activity">
    <reaction evidence="14">
        <text>O-phospho-L-threonyl-[protein] + H2O = L-threonyl-[protein] + phosphate</text>
        <dbReference type="Rhea" id="RHEA:47004"/>
        <dbReference type="Rhea" id="RHEA-COMP:11060"/>
        <dbReference type="Rhea" id="RHEA-COMP:11605"/>
        <dbReference type="ChEBI" id="CHEBI:15377"/>
        <dbReference type="ChEBI" id="CHEBI:30013"/>
        <dbReference type="ChEBI" id="CHEBI:43474"/>
        <dbReference type="ChEBI" id="CHEBI:61977"/>
        <dbReference type="EC" id="3.1.3.16"/>
    </reaction>
</comment>
<evidence type="ECO:0000256" key="12">
    <source>
        <dbReference type="ARBA" id="ARBA00042520"/>
    </source>
</evidence>
<evidence type="ECO:0000256" key="2">
    <source>
        <dbReference type="ARBA" id="ARBA00006717"/>
    </source>
</evidence>
<dbReference type="FunFam" id="3.40.50.1240:FF:000009">
    <property type="entry name" value="serine/threonine-protein phosphatase PGAM5, mitochondrial isoform X1"/>
    <property type="match status" value="1"/>
</dbReference>
<dbReference type="Pfam" id="PF00300">
    <property type="entry name" value="His_Phos_1"/>
    <property type="match status" value="2"/>
</dbReference>
<dbReference type="SUPFAM" id="SSF53254">
    <property type="entry name" value="Phosphoglycerate mutase-like"/>
    <property type="match status" value="1"/>
</dbReference>
<evidence type="ECO:0000256" key="7">
    <source>
        <dbReference type="ARBA" id="ARBA00023136"/>
    </source>
</evidence>
<keyword evidence="16" id="KW-1185">Reference proteome</keyword>
<dbReference type="RefSeq" id="XP_018318522.1">
    <property type="nucleotide sequence ID" value="XM_018463020.1"/>
</dbReference>
<evidence type="ECO:0000256" key="1">
    <source>
        <dbReference type="ARBA" id="ARBA00004294"/>
    </source>
</evidence>
<dbReference type="GO" id="GO:0004722">
    <property type="term" value="F:protein serine/threonine phosphatase activity"/>
    <property type="evidence" value="ECO:0007669"/>
    <property type="project" value="UniProtKB-EC"/>
</dbReference>
<sequence>MRSFKKYYKPILICLGAVNCGTYLYYNPHFADKRKVFTSWTTNYVPPNSSKWDDNWDHRSPNSLIHPKKILNDTNNDKVVEKLNTLRSTATRHIILIRHGQYEIDGGTDEERKLTKLGCNQAKQTGKRLQQLGFPYTEMIKSTMKRAQETGTIISDFLPKVPVRECNFIREGAPVPPEPPVGHWKPEVYQFYQDGARIEAAFRQYFHRADPKQEHDSFTLLVCHANVIRYFVCRALQFPPEGWLRLSLNHASITWISIAPNGRVKLMALGDSGHMPPEMLTVS</sequence>
<dbReference type="InParanoid" id="A0A1W4WDJ2"/>
<proteinExistence type="inferred from homology"/>
<evidence type="ECO:0000256" key="4">
    <source>
        <dbReference type="ARBA" id="ARBA00022787"/>
    </source>
</evidence>
<evidence type="ECO:0000256" key="8">
    <source>
        <dbReference type="ARBA" id="ARBA00037234"/>
    </source>
</evidence>
<feature type="transmembrane region" description="Helical" evidence="15">
    <location>
        <begin position="7"/>
        <end position="26"/>
    </location>
</feature>
<dbReference type="STRING" id="224129.A0A1W4WDJ2"/>
<dbReference type="GO" id="GO:0090141">
    <property type="term" value="P:positive regulation of mitochondrial fission"/>
    <property type="evidence" value="ECO:0007669"/>
    <property type="project" value="TreeGrafter"/>
</dbReference>
<dbReference type="InterPro" id="IPR029033">
    <property type="entry name" value="His_PPase_superfam"/>
</dbReference>
<evidence type="ECO:0000256" key="10">
    <source>
        <dbReference type="ARBA" id="ARBA00039765"/>
    </source>
</evidence>
<dbReference type="FunCoup" id="A0A1W4WDJ2">
    <property type="interactions" value="1011"/>
</dbReference>
<dbReference type="PANTHER" id="PTHR20935:SF0">
    <property type="entry name" value="SERINE_THREONINE-PROTEIN PHOSPHATASE PGAM5, MITOCHONDRIAL"/>
    <property type="match status" value="1"/>
</dbReference>
<evidence type="ECO:0000256" key="5">
    <source>
        <dbReference type="ARBA" id="ARBA00022801"/>
    </source>
</evidence>
<evidence type="ECO:0000256" key="14">
    <source>
        <dbReference type="ARBA" id="ARBA00048336"/>
    </source>
</evidence>
<dbReference type="KEGG" id="apln:108732305"/>
<dbReference type="Proteomes" id="UP000192223">
    <property type="component" value="Unplaced"/>
</dbReference>
<comment type="subunit">
    <text evidence="9">Interacts with Pk92B/ASK1.</text>
</comment>
<dbReference type="EC" id="3.1.3.16" evidence="3"/>
<keyword evidence="15" id="KW-0812">Transmembrane</keyword>
<dbReference type="InterPro" id="IPR013078">
    <property type="entry name" value="His_Pase_superF_clade-1"/>
</dbReference>
<keyword evidence="5" id="KW-0378">Hydrolase</keyword>
<evidence type="ECO:0000256" key="15">
    <source>
        <dbReference type="SAM" id="Phobius"/>
    </source>
</evidence>
<dbReference type="SMART" id="SM00855">
    <property type="entry name" value="PGAM"/>
    <property type="match status" value="1"/>
</dbReference>
<comment type="similarity">
    <text evidence="2">Belongs to the phosphoglycerate mutase family. BPG-dependent PGAM subfamily.</text>
</comment>
<evidence type="ECO:0000256" key="13">
    <source>
        <dbReference type="ARBA" id="ARBA00047761"/>
    </source>
</evidence>
<name>A0A1W4WDJ2_AGRPL</name>
<comment type="subcellular location">
    <subcellularLocation>
        <location evidence="1">Mitochondrion outer membrane</location>
    </subcellularLocation>
</comment>
<accession>A0A1W4WDJ2</accession>
<dbReference type="CDD" id="cd07067">
    <property type="entry name" value="HP_PGM_like"/>
    <property type="match status" value="1"/>
</dbReference>